<reference evidence="2" key="1">
    <citation type="submission" date="2019-07" db="EMBL/GenBank/DDBJ databases">
        <authorList>
            <person name="Alioto T."/>
            <person name="Alioto T."/>
            <person name="Gomez Garrido J."/>
        </authorList>
    </citation>
    <scope>NUCLEOTIDE SEQUENCE</scope>
</reference>
<dbReference type="InParanoid" id="A0A5E4FI68"/>
<dbReference type="EMBL" id="CABIKO010000113">
    <property type="protein sequence ID" value="VVA26899.1"/>
    <property type="molecule type" value="Genomic_DNA"/>
</dbReference>
<keyword evidence="4" id="KW-1185">Reference proteome</keyword>
<dbReference type="Proteomes" id="UP001054821">
    <property type="component" value="Chromosome 1"/>
</dbReference>
<dbReference type="Gramene" id="VVA26899">
    <property type="protein sequence ID" value="VVA26899"/>
    <property type="gene ID" value="Prudul26B002230"/>
</dbReference>
<sequence>MPIFEEQLRKAKPPSQGLQLEDVQCMIEDGQICKDINGHILMRFTVYLYHETTICQSFLLSTMKDLLHPLNTLVVSRPTIARSIQTSKNSNYSSTLKLA</sequence>
<proteinExistence type="predicted"/>
<dbReference type="AlphaFoldDB" id="A0A5E4FI68"/>
<organism evidence="2 3">
    <name type="scientific">Prunus dulcis</name>
    <name type="common">Almond</name>
    <name type="synonym">Amygdalus dulcis</name>
    <dbReference type="NCBI Taxonomy" id="3755"/>
    <lineage>
        <taxon>Eukaryota</taxon>
        <taxon>Viridiplantae</taxon>
        <taxon>Streptophyta</taxon>
        <taxon>Embryophyta</taxon>
        <taxon>Tracheophyta</taxon>
        <taxon>Spermatophyta</taxon>
        <taxon>Magnoliopsida</taxon>
        <taxon>eudicotyledons</taxon>
        <taxon>Gunneridae</taxon>
        <taxon>Pentapetalae</taxon>
        <taxon>rosids</taxon>
        <taxon>fabids</taxon>
        <taxon>Rosales</taxon>
        <taxon>Rosaceae</taxon>
        <taxon>Amygdaloideae</taxon>
        <taxon>Amygdaleae</taxon>
        <taxon>Prunus</taxon>
    </lineage>
</organism>
<evidence type="ECO:0000313" key="2">
    <source>
        <dbReference type="EMBL" id="VVA26899.1"/>
    </source>
</evidence>
<name>A0A5E4FI68_PRUDU</name>
<protein>
    <submittedName>
        <fullName evidence="2">Uncharacterized protein</fullName>
    </submittedName>
</protein>
<accession>A0A5E4FI68</accession>
<evidence type="ECO:0000313" key="4">
    <source>
        <dbReference type="Proteomes" id="UP001054821"/>
    </source>
</evidence>
<gene>
    <name evidence="2" type="ORF">ALMOND_2B002230</name>
    <name evidence="1" type="ORF">L3X38_009308</name>
</gene>
<reference evidence="1 4" key="3">
    <citation type="journal article" date="2022" name="G3 (Bethesda)">
        <title>Whole-genome sequence and methylome profiling of the almond [Prunus dulcis (Mill.) D.A. Webb] cultivar 'Nonpareil'.</title>
        <authorList>
            <person name="D'Amico-Willman K.M."/>
            <person name="Ouma W.Z."/>
            <person name="Meulia T."/>
            <person name="Sideli G.M."/>
            <person name="Gradziel T.M."/>
            <person name="Fresnedo-Ramirez J."/>
        </authorList>
    </citation>
    <scope>NUCLEOTIDE SEQUENCE [LARGE SCALE GENOMIC DNA]</scope>
    <source>
        <strain evidence="1">Clone GOH B32 T37-40</strain>
    </source>
</reference>
<dbReference type="EMBL" id="JAJFAZ020000001">
    <property type="protein sequence ID" value="KAI5356413.1"/>
    <property type="molecule type" value="Genomic_DNA"/>
</dbReference>
<reference evidence="3" key="2">
    <citation type="journal article" date="2020" name="Plant J.">
        <title>Transposons played a major role in the diversification between the closely related almond and peach genomes: results from the almond genome sequence.</title>
        <authorList>
            <person name="Alioto T."/>
            <person name="Alexiou K.G."/>
            <person name="Bardil A."/>
            <person name="Barteri F."/>
            <person name="Castanera R."/>
            <person name="Cruz F."/>
            <person name="Dhingra A."/>
            <person name="Duval H."/>
            <person name="Fernandez I Marti A."/>
            <person name="Frias L."/>
            <person name="Galan B."/>
            <person name="Garcia J.L."/>
            <person name="Howad W."/>
            <person name="Gomez-Garrido J."/>
            <person name="Gut M."/>
            <person name="Julca I."/>
            <person name="Morata J."/>
            <person name="Puigdomenech P."/>
            <person name="Ribeca P."/>
            <person name="Rubio Cabetas M.J."/>
            <person name="Vlasova A."/>
            <person name="Wirthensohn M."/>
            <person name="Garcia-Mas J."/>
            <person name="Gabaldon T."/>
            <person name="Casacuberta J.M."/>
            <person name="Arus P."/>
        </authorList>
    </citation>
    <scope>NUCLEOTIDE SEQUENCE [LARGE SCALE GENOMIC DNA]</scope>
    <source>
        <strain evidence="3">cv. Texas</strain>
    </source>
</reference>
<evidence type="ECO:0000313" key="3">
    <source>
        <dbReference type="Proteomes" id="UP000327085"/>
    </source>
</evidence>
<evidence type="ECO:0000313" key="1">
    <source>
        <dbReference type="EMBL" id="KAI5356413.1"/>
    </source>
</evidence>
<dbReference type="Proteomes" id="UP000327085">
    <property type="component" value="Chromosome 1"/>
</dbReference>